<feature type="non-terminal residue" evidence="1">
    <location>
        <position position="1"/>
    </location>
</feature>
<accession>A0ABW3CEZ3</accession>
<comment type="caution">
    <text evidence="1">The sequence shown here is derived from an EMBL/GenBank/DDBJ whole genome shotgun (WGS) entry which is preliminary data.</text>
</comment>
<name>A0ABW3CEZ3_9ACTN</name>
<keyword evidence="2" id="KW-1185">Reference proteome</keyword>
<evidence type="ECO:0000313" key="1">
    <source>
        <dbReference type="EMBL" id="MFD0852122.1"/>
    </source>
</evidence>
<gene>
    <name evidence="1" type="ORF">ACFQ07_07815</name>
</gene>
<reference evidence="2" key="1">
    <citation type="journal article" date="2019" name="Int. J. Syst. Evol. Microbiol.">
        <title>The Global Catalogue of Microorganisms (GCM) 10K type strain sequencing project: providing services to taxonomists for standard genome sequencing and annotation.</title>
        <authorList>
            <consortium name="The Broad Institute Genomics Platform"/>
            <consortium name="The Broad Institute Genome Sequencing Center for Infectious Disease"/>
            <person name="Wu L."/>
            <person name="Ma J."/>
        </authorList>
    </citation>
    <scope>NUCLEOTIDE SEQUENCE [LARGE SCALE GENOMIC DNA]</scope>
    <source>
        <strain evidence="2">JCM 31696</strain>
    </source>
</reference>
<dbReference type="EMBL" id="JBHTIR010001082">
    <property type="protein sequence ID" value="MFD0852122.1"/>
    <property type="molecule type" value="Genomic_DNA"/>
</dbReference>
<protein>
    <submittedName>
        <fullName evidence="1">Uncharacterized protein</fullName>
    </submittedName>
</protein>
<organism evidence="1 2">
    <name type="scientific">Actinomadura adrarensis</name>
    <dbReference type="NCBI Taxonomy" id="1819600"/>
    <lineage>
        <taxon>Bacteria</taxon>
        <taxon>Bacillati</taxon>
        <taxon>Actinomycetota</taxon>
        <taxon>Actinomycetes</taxon>
        <taxon>Streptosporangiales</taxon>
        <taxon>Thermomonosporaceae</taxon>
        <taxon>Actinomadura</taxon>
    </lineage>
</organism>
<evidence type="ECO:0000313" key="2">
    <source>
        <dbReference type="Proteomes" id="UP001597083"/>
    </source>
</evidence>
<sequence>VVDAAGDSVLPELRTAAEGLSPGLSKQAAELFGPPQETLTEPFAKVLPPVPEPQPVPGPIETVAEVVQEVAVVLRKPGDRPRPLRRGGGGAGR</sequence>
<proteinExistence type="predicted"/>
<dbReference type="Proteomes" id="UP001597083">
    <property type="component" value="Unassembled WGS sequence"/>
</dbReference>